<name>A0A0A9CCC7_ARUDO</name>
<reference evidence="1" key="2">
    <citation type="journal article" date="2015" name="Data Brief">
        <title>Shoot transcriptome of the giant reed, Arundo donax.</title>
        <authorList>
            <person name="Barrero R.A."/>
            <person name="Guerrero F.D."/>
            <person name="Moolhuijzen P."/>
            <person name="Goolsby J.A."/>
            <person name="Tidwell J."/>
            <person name="Bellgard S.E."/>
            <person name="Bellgard M.I."/>
        </authorList>
    </citation>
    <scope>NUCLEOTIDE SEQUENCE</scope>
    <source>
        <tissue evidence="1">Shoot tissue taken approximately 20 cm above the soil surface</tissue>
    </source>
</reference>
<sequence length="24" mass="2638">MTLHVEVHEKTNVQLAITSCLASL</sequence>
<organism evidence="1">
    <name type="scientific">Arundo donax</name>
    <name type="common">Giant reed</name>
    <name type="synonym">Donax arundinaceus</name>
    <dbReference type="NCBI Taxonomy" id="35708"/>
    <lineage>
        <taxon>Eukaryota</taxon>
        <taxon>Viridiplantae</taxon>
        <taxon>Streptophyta</taxon>
        <taxon>Embryophyta</taxon>
        <taxon>Tracheophyta</taxon>
        <taxon>Spermatophyta</taxon>
        <taxon>Magnoliopsida</taxon>
        <taxon>Liliopsida</taxon>
        <taxon>Poales</taxon>
        <taxon>Poaceae</taxon>
        <taxon>PACMAD clade</taxon>
        <taxon>Arundinoideae</taxon>
        <taxon>Arundineae</taxon>
        <taxon>Arundo</taxon>
    </lineage>
</organism>
<reference evidence="1" key="1">
    <citation type="submission" date="2014-09" db="EMBL/GenBank/DDBJ databases">
        <authorList>
            <person name="Magalhaes I.L.F."/>
            <person name="Oliveira U."/>
            <person name="Santos F.R."/>
            <person name="Vidigal T.H.D.A."/>
            <person name="Brescovit A.D."/>
            <person name="Santos A.J."/>
        </authorList>
    </citation>
    <scope>NUCLEOTIDE SEQUENCE</scope>
    <source>
        <tissue evidence="1">Shoot tissue taken approximately 20 cm above the soil surface</tissue>
    </source>
</reference>
<dbReference type="EMBL" id="GBRH01228768">
    <property type="protein sequence ID" value="JAD69127.1"/>
    <property type="molecule type" value="Transcribed_RNA"/>
</dbReference>
<evidence type="ECO:0000313" key="1">
    <source>
        <dbReference type="EMBL" id="JAD69127.1"/>
    </source>
</evidence>
<accession>A0A0A9CCC7</accession>
<proteinExistence type="predicted"/>
<dbReference type="AlphaFoldDB" id="A0A0A9CCC7"/>
<protein>
    <submittedName>
        <fullName evidence="1">Uncharacterized protein</fullName>
    </submittedName>
</protein>